<keyword evidence="13" id="KW-1185">Reference proteome</keyword>
<dbReference type="EC" id="2.7.1.180" evidence="2"/>
<evidence type="ECO:0000313" key="13">
    <source>
        <dbReference type="Proteomes" id="UP001237823"/>
    </source>
</evidence>
<dbReference type="EMBL" id="JAUCML010000006">
    <property type="protein sequence ID" value="MDM7885585.1"/>
    <property type="molecule type" value="Genomic_DNA"/>
</dbReference>
<organism evidence="12 13">
    <name type="scientific">Curtobacterium citri</name>
    <dbReference type="NCBI Taxonomy" id="3055139"/>
    <lineage>
        <taxon>Bacteria</taxon>
        <taxon>Bacillati</taxon>
        <taxon>Actinomycetota</taxon>
        <taxon>Actinomycetes</taxon>
        <taxon>Micrococcales</taxon>
        <taxon>Microbacteriaceae</taxon>
        <taxon>Curtobacterium</taxon>
    </lineage>
</organism>
<evidence type="ECO:0000313" key="12">
    <source>
        <dbReference type="EMBL" id="MDM7885585.1"/>
    </source>
</evidence>
<sequence>MTVTTFATMGTVVSLRGATPEAAAAVRAVFAGYDHRYSLYDPASVLSRIAAGSLRLPDAPAQVRDVYALALEWRDRTGGAFTPHRPDGVVDLSGVVKALAVRDAGAVLDGCADDWMISAGGDVLVRGRHRPDDPWSVGVVDPERRDTVIGVVRLDGSRRSVCTSGTAERGEHVWRRSTPVFVQATVIADDVVTADVLATAIVAGDEDDLRRLTADGAVDVLASAVDGTVWATPGAAGVVGSTIPPTGGGGESASSASSA</sequence>
<accession>A0ABT7T7S3</accession>
<dbReference type="Gene3D" id="3.10.520.10">
    <property type="entry name" value="ApbE-like domains"/>
    <property type="match status" value="2"/>
</dbReference>
<comment type="cofactor">
    <cofactor evidence="1">
        <name>Mg(2+)</name>
        <dbReference type="ChEBI" id="CHEBI:18420"/>
    </cofactor>
</comment>
<evidence type="ECO:0000256" key="8">
    <source>
        <dbReference type="ARBA" id="ARBA00022842"/>
    </source>
</evidence>
<comment type="caution">
    <text evidence="12">The sequence shown here is derived from an EMBL/GenBank/DDBJ whole genome shotgun (WGS) entry which is preliminary data.</text>
</comment>
<keyword evidence="7" id="KW-0274">FAD</keyword>
<keyword evidence="5 12" id="KW-0808">Transferase</keyword>
<evidence type="ECO:0000256" key="5">
    <source>
        <dbReference type="ARBA" id="ARBA00022679"/>
    </source>
</evidence>
<dbReference type="PANTHER" id="PTHR30040:SF2">
    <property type="entry name" value="FAD:PROTEIN FMN TRANSFERASE"/>
    <property type="match status" value="1"/>
</dbReference>
<dbReference type="PANTHER" id="PTHR30040">
    <property type="entry name" value="THIAMINE BIOSYNTHESIS LIPOPROTEIN APBE"/>
    <property type="match status" value="1"/>
</dbReference>
<dbReference type="SUPFAM" id="SSF143631">
    <property type="entry name" value="ApbE-like"/>
    <property type="match status" value="1"/>
</dbReference>
<reference evidence="12 13" key="1">
    <citation type="submission" date="2023-06" db="EMBL/GenBank/DDBJ databases">
        <authorList>
            <person name="Feng G."/>
            <person name="Li J."/>
            <person name="Zhu H."/>
        </authorList>
    </citation>
    <scope>NUCLEOTIDE SEQUENCE [LARGE SCALE GENOMIC DNA]</scope>
    <source>
        <strain evidence="12 13">RHCKG23</strain>
    </source>
</reference>
<dbReference type="RefSeq" id="WP_259346272.1">
    <property type="nucleotide sequence ID" value="NZ_JAUCML010000006.1"/>
</dbReference>
<evidence type="ECO:0000256" key="7">
    <source>
        <dbReference type="ARBA" id="ARBA00022827"/>
    </source>
</evidence>
<name>A0ABT7T7S3_9MICO</name>
<evidence type="ECO:0000256" key="3">
    <source>
        <dbReference type="ARBA" id="ARBA00016337"/>
    </source>
</evidence>
<evidence type="ECO:0000256" key="1">
    <source>
        <dbReference type="ARBA" id="ARBA00001946"/>
    </source>
</evidence>
<keyword evidence="4" id="KW-0285">Flavoprotein</keyword>
<evidence type="ECO:0000256" key="9">
    <source>
        <dbReference type="ARBA" id="ARBA00031306"/>
    </source>
</evidence>
<evidence type="ECO:0000256" key="2">
    <source>
        <dbReference type="ARBA" id="ARBA00011955"/>
    </source>
</evidence>
<evidence type="ECO:0000256" key="10">
    <source>
        <dbReference type="ARBA" id="ARBA00048540"/>
    </source>
</evidence>
<comment type="catalytic activity">
    <reaction evidence="10">
        <text>L-threonyl-[protein] + FAD = FMN-L-threonyl-[protein] + AMP + H(+)</text>
        <dbReference type="Rhea" id="RHEA:36847"/>
        <dbReference type="Rhea" id="RHEA-COMP:11060"/>
        <dbReference type="Rhea" id="RHEA-COMP:11061"/>
        <dbReference type="ChEBI" id="CHEBI:15378"/>
        <dbReference type="ChEBI" id="CHEBI:30013"/>
        <dbReference type="ChEBI" id="CHEBI:57692"/>
        <dbReference type="ChEBI" id="CHEBI:74257"/>
        <dbReference type="ChEBI" id="CHEBI:456215"/>
        <dbReference type="EC" id="2.7.1.180"/>
    </reaction>
</comment>
<dbReference type="Pfam" id="PF02424">
    <property type="entry name" value="ApbE"/>
    <property type="match status" value="2"/>
</dbReference>
<dbReference type="Proteomes" id="UP001237823">
    <property type="component" value="Unassembled WGS sequence"/>
</dbReference>
<evidence type="ECO:0000256" key="4">
    <source>
        <dbReference type="ARBA" id="ARBA00022630"/>
    </source>
</evidence>
<evidence type="ECO:0000256" key="11">
    <source>
        <dbReference type="SAM" id="MobiDB-lite"/>
    </source>
</evidence>
<proteinExistence type="predicted"/>
<dbReference type="GO" id="GO:0016740">
    <property type="term" value="F:transferase activity"/>
    <property type="evidence" value="ECO:0007669"/>
    <property type="project" value="UniProtKB-KW"/>
</dbReference>
<gene>
    <name evidence="12" type="ORF">QUG92_10770</name>
</gene>
<dbReference type="InterPro" id="IPR003374">
    <property type="entry name" value="ApbE-like_sf"/>
</dbReference>
<evidence type="ECO:0000256" key="6">
    <source>
        <dbReference type="ARBA" id="ARBA00022723"/>
    </source>
</evidence>
<keyword evidence="8" id="KW-0460">Magnesium</keyword>
<feature type="region of interest" description="Disordered" evidence="11">
    <location>
        <begin position="240"/>
        <end position="259"/>
    </location>
</feature>
<dbReference type="InterPro" id="IPR024932">
    <property type="entry name" value="ApbE"/>
</dbReference>
<protein>
    <recommendedName>
        <fullName evidence="3">FAD:protein FMN transferase</fullName>
        <ecNumber evidence="2">2.7.1.180</ecNumber>
    </recommendedName>
    <alternativeName>
        <fullName evidence="9">Flavin transferase</fullName>
    </alternativeName>
</protein>
<keyword evidence="6" id="KW-0479">Metal-binding</keyword>